<organism evidence="2 3">
    <name type="scientific">Paenibacillus polysaccharolyticus</name>
    <dbReference type="NCBI Taxonomy" id="582692"/>
    <lineage>
        <taxon>Bacteria</taxon>
        <taxon>Bacillati</taxon>
        <taxon>Bacillota</taxon>
        <taxon>Bacilli</taxon>
        <taxon>Bacillales</taxon>
        <taxon>Paenibacillaceae</taxon>
        <taxon>Paenibacillus</taxon>
    </lineage>
</organism>
<keyword evidence="2" id="KW-0560">Oxidoreductase</keyword>
<dbReference type="PANTHER" id="PTHR21366">
    <property type="entry name" value="GLYOXALASE FAMILY PROTEIN"/>
    <property type="match status" value="1"/>
</dbReference>
<dbReference type="InterPro" id="IPR050383">
    <property type="entry name" value="GlyoxalaseI/FosfomycinResist"/>
</dbReference>
<dbReference type="PANTHER" id="PTHR21366:SF31">
    <property type="entry name" value="METALLOTHIOL TRANSFERASE FOSB"/>
    <property type="match status" value="1"/>
</dbReference>
<accession>A0A1G5GFW5</accession>
<dbReference type="InterPro" id="IPR004360">
    <property type="entry name" value="Glyas_Fos-R_dOase_dom"/>
</dbReference>
<dbReference type="SUPFAM" id="SSF54593">
    <property type="entry name" value="Glyoxalase/Bleomycin resistance protein/Dihydroxybiphenyl dioxygenase"/>
    <property type="match status" value="1"/>
</dbReference>
<name>A0A1G5GFW5_9BACL</name>
<dbReference type="InterPro" id="IPR037523">
    <property type="entry name" value="VOC_core"/>
</dbReference>
<dbReference type="RefSeq" id="WP_090918357.1">
    <property type="nucleotide sequence ID" value="NZ_FMVM01000005.1"/>
</dbReference>
<feature type="domain" description="VOC" evidence="1">
    <location>
        <begin position="4"/>
        <end position="127"/>
    </location>
</feature>
<gene>
    <name evidence="2" type="ORF">SAMN05720606_105252</name>
</gene>
<dbReference type="STRING" id="582692.SAMN05720606_105252"/>
<keyword evidence="3" id="KW-1185">Reference proteome</keyword>
<dbReference type="Pfam" id="PF00903">
    <property type="entry name" value="Glyoxalase"/>
    <property type="match status" value="1"/>
</dbReference>
<proteinExistence type="predicted"/>
<dbReference type="EMBL" id="FMVM01000005">
    <property type="protein sequence ID" value="SCY50394.1"/>
    <property type="molecule type" value="Genomic_DNA"/>
</dbReference>
<evidence type="ECO:0000259" key="1">
    <source>
        <dbReference type="PROSITE" id="PS51819"/>
    </source>
</evidence>
<dbReference type="GO" id="GO:0051213">
    <property type="term" value="F:dioxygenase activity"/>
    <property type="evidence" value="ECO:0007669"/>
    <property type="project" value="UniProtKB-KW"/>
</dbReference>
<dbReference type="InterPro" id="IPR029068">
    <property type="entry name" value="Glyas_Bleomycin-R_OHBP_Dase"/>
</dbReference>
<evidence type="ECO:0000313" key="2">
    <source>
        <dbReference type="EMBL" id="SCY50394.1"/>
    </source>
</evidence>
<dbReference type="AlphaFoldDB" id="A0A1G5GFW5"/>
<evidence type="ECO:0000313" key="3">
    <source>
        <dbReference type="Proteomes" id="UP000198538"/>
    </source>
</evidence>
<dbReference type="Proteomes" id="UP000198538">
    <property type="component" value="Unassembled WGS sequence"/>
</dbReference>
<dbReference type="Gene3D" id="3.10.180.10">
    <property type="entry name" value="2,3-Dihydroxybiphenyl 1,2-Dioxygenase, domain 1"/>
    <property type="match status" value="1"/>
</dbReference>
<dbReference type="CDD" id="cd06587">
    <property type="entry name" value="VOC"/>
    <property type="match status" value="1"/>
</dbReference>
<sequence>MIKGLYETHLNVTDLQRSHHFYEKVLGLPLASENPERGYLFYWIGGEHHAMLGLWEKDPAQVQRQHFAFQVSLEDMKHAVEYLENKGIATRNFLDDDIGEPYVFGWMPAVSVYFADPDGHSLEFIAVLPDEAKPELGLVPWSEWEKMHGRSI</sequence>
<dbReference type="PROSITE" id="PS51819">
    <property type="entry name" value="VOC"/>
    <property type="match status" value="1"/>
</dbReference>
<keyword evidence="2" id="KW-0223">Dioxygenase</keyword>
<reference evidence="3" key="1">
    <citation type="submission" date="2016-10" db="EMBL/GenBank/DDBJ databases">
        <authorList>
            <person name="Varghese N."/>
            <person name="Submissions S."/>
        </authorList>
    </citation>
    <scope>NUCLEOTIDE SEQUENCE [LARGE SCALE GENOMIC DNA]</scope>
    <source>
        <strain evidence="3">BL9</strain>
    </source>
</reference>
<protein>
    <submittedName>
        <fullName evidence="2">Catechol 2,3-dioxygenase</fullName>
    </submittedName>
</protein>